<dbReference type="Pfam" id="PF18962">
    <property type="entry name" value="Por_Secre_tail"/>
    <property type="match status" value="1"/>
</dbReference>
<keyword evidence="3 5" id="KW-0378">Hydrolase</keyword>
<evidence type="ECO:0000256" key="6">
    <source>
        <dbReference type="SAM" id="SignalP"/>
    </source>
</evidence>
<reference evidence="8" key="1">
    <citation type="submission" date="2021-01" db="EMBL/GenBank/DDBJ databases">
        <title>Marivirga sp. nov., isolated from intertidal surface sediments.</title>
        <authorList>
            <person name="Zhang M."/>
        </authorList>
    </citation>
    <scope>NUCLEOTIDE SEQUENCE</scope>
    <source>
        <strain evidence="8">SM1354</strain>
    </source>
</reference>
<accession>A0A937AKX7</accession>
<dbReference type="GO" id="GO:0004252">
    <property type="term" value="F:serine-type endopeptidase activity"/>
    <property type="evidence" value="ECO:0007669"/>
    <property type="project" value="UniProtKB-UniRule"/>
</dbReference>
<evidence type="ECO:0000313" key="8">
    <source>
        <dbReference type="EMBL" id="MBL0765448.1"/>
    </source>
</evidence>
<dbReference type="InterPro" id="IPR022409">
    <property type="entry name" value="PKD/Chitinase_dom"/>
</dbReference>
<evidence type="ECO:0000256" key="2">
    <source>
        <dbReference type="ARBA" id="ARBA00022670"/>
    </source>
</evidence>
<feature type="domain" description="PKD" evidence="7">
    <location>
        <begin position="940"/>
        <end position="984"/>
    </location>
</feature>
<dbReference type="Gene3D" id="2.60.40.10">
    <property type="entry name" value="Immunoglobulins"/>
    <property type="match status" value="2"/>
</dbReference>
<dbReference type="PROSITE" id="PS00136">
    <property type="entry name" value="SUBTILASE_ASP"/>
    <property type="match status" value="1"/>
</dbReference>
<dbReference type="EMBL" id="JAERQG010000002">
    <property type="protein sequence ID" value="MBL0765448.1"/>
    <property type="molecule type" value="Genomic_DNA"/>
</dbReference>
<name>A0A937AKX7_9BACT</name>
<dbReference type="Gene3D" id="3.40.50.200">
    <property type="entry name" value="Peptidase S8/S53 domain"/>
    <property type="match status" value="1"/>
</dbReference>
<feature type="active site" description="Charge relay system" evidence="5">
    <location>
        <position position="372"/>
    </location>
</feature>
<dbReference type="InterPro" id="IPR036852">
    <property type="entry name" value="Peptidase_S8/S53_dom_sf"/>
</dbReference>
<keyword evidence="9" id="KW-1185">Reference proteome</keyword>
<dbReference type="InterPro" id="IPR051048">
    <property type="entry name" value="Peptidase_S8/S53_subtilisin"/>
</dbReference>
<evidence type="ECO:0000259" key="7">
    <source>
        <dbReference type="PROSITE" id="PS50093"/>
    </source>
</evidence>
<dbReference type="RefSeq" id="WP_201920093.1">
    <property type="nucleotide sequence ID" value="NZ_JAERQG010000002.1"/>
</dbReference>
<dbReference type="SMART" id="SM00089">
    <property type="entry name" value="PKD"/>
    <property type="match status" value="2"/>
</dbReference>
<dbReference type="InterPro" id="IPR000209">
    <property type="entry name" value="Peptidase_S8/S53_dom"/>
</dbReference>
<dbReference type="PRINTS" id="PR00723">
    <property type="entry name" value="SUBTILISIN"/>
</dbReference>
<feature type="signal peptide" evidence="6">
    <location>
        <begin position="1"/>
        <end position="19"/>
    </location>
</feature>
<feature type="domain" description="PKD" evidence="7">
    <location>
        <begin position="1259"/>
        <end position="1299"/>
    </location>
</feature>
<dbReference type="PROSITE" id="PS00137">
    <property type="entry name" value="SUBTILASE_HIS"/>
    <property type="match status" value="1"/>
</dbReference>
<dbReference type="InterPro" id="IPR000601">
    <property type="entry name" value="PKD_dom"/>
</dbReference>
<dbReference type="InterPro" id="IPR035986">
    <property type="entry name" value="PKD_dom_sf"/>
</dbReference>
<evidence type="ECO:0000256" key="1">
    <source>
        <dbReference type="ARBA" id="ARBA00011073"/>
    </source>
</evidence>
<dbReference type="PROSITE" id="PS50093">
    <property type="entry name" value="PKD"/>
    <property type="match status" value="2"/>
</dbReference>
<dbReference type="Pfam" id="PF00801">
    <property type="entry name" value="PKD"/>
    <property type="match status" value="1"/>
</dbReference>
<dbReference type="Proteomes" id="UP000642920">
    <property type="component" value="Unassembled WGS sequence"/>
</dbReference>
<evidence type="ECO:0000256" key="5">
    <source>
        <dbReference type="PROSITE-ProRule" id="PRU01240"/>
    </source>
</evidence>
<evidence type="ECO:0000313" key="9">
    <source>
        <dbReference type="Proteomes" id="UP000642920"/>
    </source>
</evidence>
<evidence type="ECO:0000256" key="3">
    <source>
        <dbReference type="ARBA" id="ARBA00022801"/>
    </source>
</evidence>
<dbReference type="InterPro" id="IPR013783">
    <property type="entry name" value="Ig-like_fold"/>
</dbReference>
<keyword evidence="6" id="KW-0732">Signal</keyword>
<dbReference type="PROSITE" id="PS51892">
    <property type="entry name" value="SUBTILASE"/>
    <property type="match status" value="1"/>
</dbReference>
<feature type="chain" id="PRO_5037864870" evidence="6">
    <location>
        <begin position="20"/>
        <end position="1406"/>
    </location>
</feature>
<gene>
    <name evidence="8" type="ORF">JKP34_09315</name>
</gene>
<evidence type="ECO:0000256" key="4">
    <source>
        <dbReference type="ARBA" id="ARBA00022825"/>
    </source>
</evidence>
<dbReference type="PANTHER" id="PTHR43399">
    <property type="entry name" value="SUBTILISIN-RELATED"/>
    <property type="match status" value="1"/>
</dbReference>
<dbReference type="SUPFAM" id="SSF49299">
    <property type="entry name" value="PKD domain"/>
    <property type="match status" value="2"/>
</dbReference>
<feature type="active site" description="Charge relay system" evidence="5">
    <location>
        <position position="217"/>
    </location>
</feature>
<dbReference type="InterPro" id="IPR022398">
    <property type="entry name" value="Peptidase_S8_His-AS"/>
</dbReference>
<dbReference type="InterPro" id="IPR015500">
    <property type="entry name" value="Peptidase_S8_subtilisin-rel"/>
</dbReference>
<protein>
    <submittedName>
        <fullName evidence="8">S8 family serine peptidase</fullName>
    </submittedName>
</protein>
<sequence length="1406" mass="156297">MRKILLFSISILFSLQVFAQSDDYVPHTVIIKLDESTTAKGANEKLLSGADLASLTSVRKIENIAQYKTQQERGVNTKSVLDGIYKIRLNTEVDELTFINNLSSFSNVIYAERYPNVKPFLVPNDPQARRNGPQYHLDQVGAYDAWNITQGDEDLVIAIVDTGVDLDHEDLQGNLYINADEIPDDGIDNDGDGFIDNYRGWDFADNDNAPEADGDQHGTLVTGVAAAATNNALGIAGMGYRCKFLPIKIFQTENNFSSNSYEGVIYAANQGADVINLSWGGVSGFSQYAQDVINYAVLEKDAAVVAAAGNTNANLDFYPASYDNVLSVGFVNNADQRDPNSTYSNFIDLVAPGVNIYTTFNNDSYGTEGGSSLAAPIVAGAAALLRERYPDYSAVEIMEQLRVNADDIYDISSNTQFEYLFGKGRLNISRAVSNDENPSVRMQSFEYSNGFEEAAYYGDTLTIYAEFQTYLNDVEDLSITLSSDNPYVTLVDNVLQIGSVARNNTFDNNSVPFRVILSDNLPENEKLYFRLNYEGAFYEDYQNFVIFSSPRTEIFSFANWRFGLNSTGVLGRNKQYPFSTFSTNYNGSTLVGHSGIILAASADSISKNTLINPLEFAFEEDFESMQKLKRFDDITADFDVRSTFKEQATLDTTLGLEIRQRILGWEASGENEFILFEYELENRGDVNYDSLFFELFTEWAVIDDDANTLKYDSVNEMVYAYDNNQSLYGGLALIADQDSVFYPFDLDNLNGNTSDLANDTLTNSLIWESSINAFSEKEAGINNEGNSVGSLLGVLLKDFQPGQSQMINFALLAANDLSQLQNVLNTAKEKLTTTKQNRPFGAQLFICENETPSFQTASTDSLHIYLTPTADSVAYKGRTFDVSPLQSDSVFYYEVIDGQGFASIRKRLIVSVVKPTANFEVTSTPYLITPNSNTLISFNDSSKEAVEWNWTFSNGYQSTQQNPRIPFSQEGTIDIQLVATNAIGCTDTIMKGIEIAFRGITPDLATNQLVCSGSDVVITDPAISEISVYEDAEATSLIYRGATFTIENIQTDSTFYVRNEQQTYPSEMVKVELTIAEIKADFQVYDDLSTTNAEMRALAVNNSIATDITWLVRGENVGTSDSLYFNLQGFTSGDLQLVAVNDFGCTDTLTFNQTQSESPVFDDYFLCQGQSVTFKASNTSALYFFADEALSQFLGKGSQLFMTEVEASTEIWAVNVANIVPSQAVKIPLQISHVVANFELPSDTLNLAYDEAISVTADSSSAISWKWDLGNGVEKTGRIITLDYQEAGIYYLVLSVEDSLKCVESMERRIVVYDDPVLGNREQLREYFTLFPNPANQFIHLEAIDNFNYDSYTILNIDGKEVLKKVNDKPKQRAEVISVSSLPEGVYYLVIHKKKHKASFLFLIRR</sequence>
<dbReference type="CDD" id="cd00146">
    <property type="entry name" value="PKD"/>
    <property type="match status" value="2"/>
</dbReference>
<dbReference type="SUPFAM" id="SSF52743">
    <property type="entry name" value="Subtilisin-like"/>
    <property type="match status" value="1"/>
</dbReference>
<dbReference type="Pfam" id="PF00082">
    <property type="entry name" value="Peptidase_S8"/>
    <property type="match status" value="1"/>
</dbReference>
<feature type="active site" description="Charge relay system" evidence="5">
    <location>
        <position position="161"/>
    </location>
</feature>
<dbReference type="NCBIfam" id="TIGR04183">
    <property type="entry name" value="Por_Secre_tail"/>
    <property type="match status" value="1"/>
</dbReference>
<dbReference type="InterPro" id="IPR026444">
    <property type="entry name" value="Secre_tail"/>
</dbReference>
<comment type="similarity">
    <text evidence="1 5">Belongs to the peptidase S8 family.</text>
</comment>
<dbReference type="PANTHER" id="PTHR43399:SF4">
    <property type="entry name" value="CELL WALL-ASSOCIATED PROTEASE"/>
    <property type="match status" value="1"/>
</dbReference>
<proteinExistence type="inferred from homology"/>
<dbReference type="GO" id="GO:0006508">
    <property type="term" value="P:proteolysis"/>
    <property type="evidence" value="ECO:0007669"/>
    <property type="project" value="UniProtKB-KW"/>
</dbReference>
<organism evidence="8 9">
    <name type="scientific">Marivirga atlantica</name>
    <dbReference type="NCBI Taxonomy" id="1548457"/>
    <lineage>
        <taxon>Bacteria</taxon>
        <taxon>Pseudomonadati</taxon>
        <taxon>Bacteroidota</taxon>
        <taxon>Cytophagia</taxon>
        <taxon>Cytophagales</taxon>
        <taxon>Marivirgaceae</taxon>
        <taxon>Marivirga</taxon>
    </lineage>
</organism>
<keyword evidence="4 5" id="KW-0720">Serine protease</keyword>
<dbReference type="InterPro" id="IPR023827">
    <property type="entry name" value="Peptidase_S8_Asp-AS"/>
</dbReference>
<keyword evidence="2 5" id="KW-0645">Protease</keyword>
<comment type="caution">
    <text evidence="8">The sequence shown here is derived from an EMBL/GenBank/DDBJ whole genome shotgun (WGS) entry which is preliminary data.</text>
</comment>